<dbReference type="InterPro" id="IPR000626">
    <property type="entry name" value="Ubiquitin-like_dom"/>
</dbReference>
<dbReference type="SUPFAM" id="SSF54236">
    <property type="entry name" value="Ubiquitin-like"/>
    <property type="match status" value="1"/>
</dbReference>
<evidence type="ECO:0000256" key="3">
    <source>
        <dbReference type="ARBA" id="ARBA00023163"/>
    </source>
</evidence>
<dbReference type="GO" id="GO:0051123">
    <property type="term" value="P:RNA polymerase II preinitiation complex assembly"/>
    <property type="evidence" value="ECO:0007669"/>
    <property type="project" value="TreeGrafter"/>
</dbReference>
<dbReference type="CDD" id="cd17064">
    <property type="entry name" value="Ubl_TAFs_like"/>
    <property type="match status" value="1"/>
</dbReference>
<keyword evidence="4" id="KW-0539">Nucleus</keyword>
<feature type="compositionally biased region" description="Acidic residues" evidence="5">
    <location>
        <begin position="13"/>
        <end position="23"/>
    </location>
</feature>
<keyword evidence="3" id="KW-0804">Transcription</keyword>
<protein>
    <recommendedName>
        <fullName evidence="6">Ubiquitin-like domain-containing protein</fullName>
    </recommendedName>
</protein>
<dbReference type="InterPro" id="IPR036741">
    <property type="entry name" value="TAFII-230_TBP-bd_sf"/>
</dbReference>
<dbReference type="InterPro" id="IPR022591">
    <property type="entry name" value="TAF1_HAT_dom"/>
</dbReference>
<dbReference type="AlphaFoldDB" id="A0A5J5BRQ0"/>
<dbReference type="EMBL" id="CM018033">
    <property type="protein sequence ID" value="KAA8545655.1"/>
    <property type="molecule type" value="Genomic_DNA"/>
</dbReference>
<evidence type="ECO:0000256" key="2">
    <source>
        <dbReference type="ARBA" id="ARBA00023015"/>
    </source>
</evidence>
<dbReference type="InterPro" id="IPR029071">
    <property type="entry name" value="Ubiquitin-like_domsf"/>
</dbReference>
<dbReference type="FunFam" id="3.10.20.90:FF:000223">
    <property type="entry name" value="Transcription initiation factor TFIID subunit 1"/>
    <property type="match status" value="1"/>
</dbReference>
<dbReference type="GO" id="GO:0005669">
    <property type="term" value="C:transcription factor TFIID complex"/>
    <property type="evidence" value="ECO:0007669"/>
    <property type="project" value="InterPro"/>
</dbReference>
<dbReference type="SUPFAM" id="SSF47055">
    <property type="entry name" value="TAF(II)230 TBP-binding fragment"/>
    <property type="match status" value="1"/>
</dbReference>
<feature type="compositionally biased region" description="Polar residues" evidence="5">
    <location>
        <begin position="1"/>
        <end position="10"/>
    </location>
</feature>
<evidence type="ECO:0000256" key="4">
    <source>
        <dbReference type="ARBA" id="ARBA00023242"/>
    </source>
</evidence>
<feature type="domain" description="Ubiquitin-like" evidence="6">
    <location>
        <begin position="674"/>
        <end position="744"/>
    </location>
</feature>
<feature type="region of interest" description="Disordered" evidence="5">
    <location>
        <begin position="570"/>
        <end position="593"/>
    </location>
</feature>
<evidence type="ECO:0000313" key="7">
    <source>
        <dbReference type="EMBL" id="KAA8545655.1"/>
    </source>
</evidence>
<organism evidence="7 8">
    <name type="scientific">Nyssa sinensis</name>
    <dbReference type="NCBI Taxonomy" id="561372"/>
    <lineage>
        <taxon>Eukaryota</taxon>
        <taxon>Viridiplantae</taxon>
        <taxon>Streptophyta</taxon>
        <taxon>Embryophyta</taxon>
        <taxon>Tracheophyta</taxon>
        <taxon>Spermatophyta</taxon>
        <taxon>Magnoliopsida</taxon>
        <taxon>eudicotyledons</taxon>
        <taxon>Gunneridae</taxon>
        <taxon>Pentapetalae</taxon>
        <taxon>asterids</taxon>
        <taxon>Cornales</taxon>
        <taxon>Nyssaceae</taxon>
        <taxon>Nyssa</taxon>
    </lineage>
</organism>
<evidence type="ECO:0000259" key="6">
    <source>
        <dbReference type="PROSITE" id="PS50053"/>
    </source>
</evidence>
<gene>
    <name evidence="7" type="ORF">F0562_020894</name>
</gene>
<dbReference type="GO" id="GO:0016251">
    <property type="term" value="F:RNA polymerase II general transcription initiation factor activity"/>
    <property type="evidence" value="ECO:0007669"/>
    <property type="project" value="InterPro"/>
</dbReference>
<dbReference type="Pfam" id="PF12157">
    <property type="entry name" value="DUF3591"/>
    <property type="match status" value="1"/>
</dbReference>
<evidence type="ECO:0000256" key="5">
    <source>
        <dbReference type="SAM" id="MobiDB-lite"/>
    </source>
</evidence>
<dbReference type="Pfam" id="PF09247">
    <property type="entry name" value="TBP-binding"/>
    <property type="match status" value="1"/>
</dbReference>
<dbReference type="InterPro" id="IPR009067">
    <property type="entry name" value="TAF_II_230-bd"/>
</dbReference>
<sequence length="928" mass="104020">MGHESGSTSQDGRDEDDEDEYEEVGGGNRLLGFMFGNVDDSGDLDVDYLDEDVKEHLAALADKLGPSLADIDLSVKSPQTTVDAAEQDYDEKAEDAVDYEDIDEQYEGPETQAATEEDYLLPKKDYYSKEVSAATLEHTTSVFDDDNYDDDADEFEKEHELVDNNAAVETLSSSEVPGDILTVFSEGERCPEDDLPIGSFESENLAVDMADFQEEGPEVPEESLDGKFSTPLPVLCIEDGTVILRFSEIFGIHEPLKKAQKRDSRYSIPKDKYKFMTTSDIVEEDEEAFLKGSCHGFPFMRQACVTQDDTSALVDDEKESTYSGVVLGASGVARQVDEQRKDSCLSAEPMKQDITLDQSEWISALCPKFYPLDQQDWEDKIIWDNSPALSDNAAESCEISGPDSEALINVEMELDSGPQNFRSELQMETNEKDHGFFLHSYPVLVEPFGTRKFSEPKDLPFSVNRYHPQLLRLESRLEMDNPNHLDVRKNDITEDNHQSDVIRRFSKLTLQNRDILEGSWLDKIIWEPHQSIAKPRLILDLQDEQMLFEVLDDGKHLRLHAGAMIITRPVKSSSGDSSEQHGHGGPSGARFNISNDRFYSNRKISQQLKSHSKKRTAHGVKVLHSIPALKLQTMRPKLSNKDIANFHRPKALWYPHDNEVAVKEQGKLPTQGPMKIILKSLGGKGSKLHVDAEETISSVKAKASKKLDFKALEPVKIFYSGKELEDHESLAAQNVRPNSLLHLVRTKIHLLPRAQKVPGENKSLRPPGAFKKKSDLSVKDGHVFLMEYCEERPLLLGNVGMGARLCTYYQKSAPGDQTGALLRNGNSSLGSVLVLDPADKSPFLGDIKPGCSQSCLETNMYRAPIFPHKVSSTDYLLVRSAKGKLSIRRIDRLDVVGQQVIGTFFLDRLLESYFTLFLLKKILMNAFL</sequence>
<dbReference type="PANTHER" id="PTHR13900:SF0">
    <property type="entry name" value="TRANSCRIPTION INITIATION FACTOR TFIID SUBUNIT 1"/>
    <property type="match status" value="1"/>
</dbReference>
<dbReference type="GO" id="GO:0004402">
    <property type="term" value="F:histone acetyltransferase activity"/>
    <property type="evidence" value="ECO:0007669"/>
    <property type="project" value="InterPro"/>
</dbReference>
<dbReference type="InterPro" id="IPR040240">
    <property type="entry name" value="TAF1"/>
</dbReference>
<dbReference type="SMART" id="SM00213">
    <property type="entry name" value="UBQ"/>
    <property type="match status" value="1"/>
</dbReference>
<dbReference type="OrthoDB" id="21449at2759"/>
<accession>A0A5J5BRQ0</accession>
<dbReference type="Proteomes" id="UP000325577">
    <property type="component" value="Linkage Group LG10"/>
</dbReference>
<dbReference type="GO" id="GO:0017025">
    <property type="term" value="F:TBP-class protein binding"/>
    <property type="evidence" value="ECO:0007669"/>
    <property type="project" value="InterPro"/>
</dbReference>
<dbReference type="PROSITE" id="PS50053">
    <property type="entry name" value="UBIQUITIN_2"/>
    <property type="match status" value="1"/>
</dbReference>
<keyword evidence="8" id="KW-1185">Reference proteome</keyword>
<comment type="subcellular location">
    <subcellularLocation>
        <location evidence="1">Nucleus</location>
    </subcellularLocation>
</comment>
<dbReference type="Gene3D" id="1.10.1100.10">
    <property type="entry name" value="TAFII-230 TBP-binding domain"/>
    <property type="match status" value="1"/>
</dbReference>
<name>A0A5J5BRQ0_9ASTE</name>
<keyword evidence="2" id="KW-0805">Transcription regulation</keyword>
<proteinExistence type="predicted"/>
<feature type="region of interest" description="Disordered" evidence="5">
    <location>
        <begin position="1"/>
        <end position="29"/>
    </location>
</feature>
<dbReference type="PANTHER" id="PTHR13900">
    <property type="entry name" value="TRANSCRIPTION INITIATION FACTOR TFIID"/>
    <property type="match status" value="1"/>
</dbReference>
<evidence type="ECO:0000313" key="8">
    <source>
        <dbReference type="Proteomes" id="UP000325577"/>
    </source>
</evidence>
<reference evidence="7 8" key="1">
    <citation type="submission" date="2019-09" db="EMBL/GenBank/DDBJ databases">
        <title>A chromosome-level genome assembly of the Chinese tupelo Nyssa sinensis.</title>
        <authorList>
            <person name="Yang X."/>
            <person name="Kang M."/>
            <person name="Yang Y."/>
            <person name="Xiong H."/>
            <person name="Wang M."/>
            <person name="Zhang Z."/>
            <person name="Wang Z."/>
            <person name="Wu H."/>
            <person name="Ma T."/>
            <person name="Liu J."/>
            <person name="Xi Z."/>
        </authorList>
    </citation>
    <scope>NUCLEOTIDE SEQUENCE [LARGE SCALE GENOMIC DNA]</scope>
    <source>
        <strain evidence="7">J267</strain>
        <tissue evidence="7">Leaf</tissue>
    </source>
</reference>
<dbReference type="Gene3D" id="3.10.20.90">
    <property type="entry name" value="Phosphatidylinositol 3-kinase Catalytic Subunit, Chain A, domain 1"/>
    <property type="match status" value="1"/>
</dbReference>
<evidence type="ECO:0000256" key="1">
    <source>
        <dbReference type="ARBA" id="ARBA00004123"/>
    </source>
</evidence>
<dbReference type="Pfam" id="PF00240">
    <property type="entry name" value="ubiquitin"/>
    <property type="match status" value="1"/>
</dbReference>